<evidence type="ECO:0000313" key="2">
    <source>
        <dbReference type="Proteomes" id="UP000694240"/>
    </source>
</evidence>
<protein>
    <submittedName>
        <fullName evidence="1">Uncharacterized protein</fullName>
    </submittedName>
</protein>
<proteinExistence type="predicted"/>
<evidence type="ECO:0000313" key="1">
    <source>
        <dbReference type="EMBL" id="KAG7578246.1"/>
    </source>
</evidence>
<dbReference type="Proteomes" id="UP000694240">
    <property type="component" value="Chromosome 8"/>
</dbReference>
<dbReference type="AlphaFoldDB" id="A0A8T2AWN0"/>
<name>A0A8T2AWN0_9BRAS</name>
<organism evidence="1 2">
    <name type="scientific">Arabidopsis thaliana x Arabidopsis arenosa</name>
    <dbReference type="NCBI Taxonomy" id="1240361"/>
    <lineage>
        <taxon>Eukaryota</taxon>
        <taxon>Viridiplantae</taxon>
        <taxon>Streptophyta</taxon>
        <taxon>Embryophyta</taxon>
        <taxon>Tracheophyta</taxon>
        <taxon>Spermatophyta</taxon>
        <taxon>Magnoliopsida</taxon>
        <taxon>eudicotyledons</taxon>
        <taxon>Gunneridae</taxon>
        <taxon>Pentapetalae</taxon>
        <taxon>rosids</taxon>
        <taxon>malvids</taxon>
        <taxon>Brassicales</taxon>
        <taxon>Brassicaceae</taxon>
        <taxon>Camelineae</taxon>
        <taxon>Arabidopsis</taxon>
    </lineage>
</organism>
<dbReference type="EMBL" id="JAEFBK010000008">
    <property type="protein sequence ID" value="KAG7578246.1"/>
    <property type="molecule type" value="Genomic_DNA"/>
</dbReference>
<reference evidence="1 2" key="1">
    <citation type="submission" date="2020-12" db="EMBL/GenBank/DDBJ databases">
        <title>Concerted genomic and epigenomic changes stabilize Arabidopsis allopolyploids.</title>
        <authorList>
            <person name="Chen Z."/>
        </authorList>
    </citation>
    <scope>NUCLEOTIDE SEQUENCE [LARGE SCALE GENOMIC DNA]</scope>
    <source>
        <strain evidence="1">Allo738</strain>
        <tissue evidence="1">Leaf</tissue>
    </source>
</reference>
<accession>A0A8T2AWN0</accession>
<gene>
    <name evidence="1" type="ORF">ISN45_Aa03g024490</name>
</gene>
<sequence length="67" mass="7589">MKVVEMEQNCRDGAEREMESRVPIETIEEDEEFDWEAAVKEIDLACLKTSNAPSSSHFTPLAHPPIT</sequence>
<keyword evidence="2" id="KW-1185">Reference proteome</keyword>
<comment type="caution">
    <text evidence="1">The sequence shown here is derived from an EMBL/GenBank/DDBJ whole genome shotgun (WGS) entry which is preliminary data.</text>
</comment>